<feature type="transmembrane region" description="Helical" evidence="8">
    <location>
        <begin position="351"/>
        <end position="374"/>
    </location>
</feature>
<name>A0A8E2AL45_9APHY</name>
<feature type="transmembrane region" description="Helical" evidence="8">
    <location>
        <begin position="59"/>
        <end position="79"/>
    </location>
</feature>
<dbReference type="GO" id="GO:0005886">
    <property type="term" value="C:plasma membrane"/>
    <property type="evidence" value="ECO:0007669"/>
    <property type="project" value="UniProtKB-SubCell"/>
</dbReference>
<feature type="transmembrane region" description="Helical" evidence="8">
    <location>
        <begin position="165"/>
        <end position="186"/>
    </location>
</feature>
<keyword evidence="4" id="KW-1003">Cell membrane</keyword>
<evidence type="ECO:0000313" key="10">
    <source>
        <dbReference type="Proteomes" id="UP000250043"/>
    </source>
</evidence>
<feature type="transmembrane region" description="Helical" evidence="8">
    <location>
        <begin position="280"/>
        <end position="308"/>
    </location>
</feature>
<dbReference type="PANTHER" id="PTHR31686:SF1">
    <property type="entry name" value="SULFITE EFFLUX PUMP SSU1"/>
    <property type="match status" value="1"/>
</dbReference>
<dbReference type="InterPro" id="IPR038665">
    <property type="entry name" value="Voltage-dep_anion_channel_sf"/>
</dbReference>
<dbReference type="Pfam" id="PF03595">
    <property type="entry name" value="SLAC1"/>
    <property type="match status" value="1"/>
</dbReference>
<evidence type="ECO:0000256" key="6">
    <source>
        <dbReference type="ARBA" id="ARBA00022989"/>
    </source>
</evidence>
<feature type="transmembrane region" description="Helical" evidence="8">
    <location>
        <begin position="232"/>
        <end position="252"/>
    </location>
</feature>
<dbReference type="InterPro" id="IPR004695">
    <property type="entry name" value="SLAC1/Mae1/Ssu1/TehA"/>
</dbReference>
<feature type="transmembrane region" description="Helical" evidence="8">
    <location>
        <begin position="131"/>
        <end position="153"/>
    </location>
</feature>
<evidence type="ECO:0000256" key="2">
    <source>
        <dbReference type="ARBA" id="ARBA00008566"/>
    </source>
</evidence>
<keyword evidence="6 8" id="KW-1133">Transmembrane helix</keyword>
<proteinExistence type="inferred from homology"/>
<dbReference type="InterPro" id="IPR051629">
    <property type="entry name" value="Sulfite_efflux_TDT"/>
</dbReference>
<evidence type="ECO:0000256" key="7">
    <source>
        <dbReference type="ARBA" id="ARBA00023136"/>
    </source>
</evidence>
<feature type="transmembrane region" description="Helical" evidence="8">
    <location>
        <begin position="320"/>
        <end position="339"/>
    </location>
</feature>
<dbReference type="AlphaFoldDB" id="A0A8E2AL45"/>
<protein>
    <recommendedName>
        <fullName evidence="11">Sulfite efflux pump SSU1</fullName>
    </recommendedName>
</protein>
<evidence type="ECO:0000256" key="8">
    <source>
        <dbReference type="SAM" id="Phobius"/>
    </source>
</evidence>
<dbReference type="OrthoDB" id="1099at2759"/>
<organism evidence="9 10">
    <name type="scientific">Obba rivulosa</name>
    <dbReference type="NCBI Taxonomy" id="1052685"/>
    <lineage>
        <taxon>Eukaryota</taxon>
        <taxon>Fungi</taxon>
        <taxon>Dikarya</taxon>
        <taxon>Basidiomycota</taxon>
        <taxon>Agaricomycotina</taxon>
        <taxon>Agaricomycetes</taxon>
        <taxon>Polyporales</taxon>
        <taxon>Gelatoporiaceae</taxon>
        <taxon>Obba</taxon>
    </lineage>
</organism>
<evidence type="ECO:0000256" key="5">
    <source>
        <dbReference type="ARBA" id="ARBA00022692"/>
    </source>
</evidence>
<evidence type="ECO:0008006" key="11">
    <source>
        <dbReference type="Google" id="ProtNLM"/>
    </source>
</evidence>
<feature type="transmembrane region" description="Helical" evidence="8">
    <location>
        <begin position="91"/>
        <end position="111"/>
    </location>
</feature>
<comment type="similarity">
    <text evidence="2">Belongs to the tellurite-resistance/dicarboxylate transporter (TDT) family.</text>
</comment>
<feature type="transmembrane region" description="Helical" evidence="8">
    <location>
        <begin position="21"/>
        <end position="39"/>
    </location>
</feature>
<comment type="subcellular location">
    <subcellularLocation>
        <location evidence="1">Cell membrane</location>
        <topology evidence="1">Multi-pass membrane protein</topology>
    </subcellularLocation>
</comment>
<dbReference type="EMBL" id="KV722791">
    <property type="protein sequence ID" value="OCH83849.1"/>
    <property type="molecule type" value="Genomic_DNA"/>
</dbReference>
<dbReference type="Gene3D" id="1.50.10.150">
    <property type="entry name" value="Voltage-dependent anion channel"/>
    <property type="match status" value="1"/>
</dbReference>
<sequence length="446" mass="48804">MQLIRPYAEWKPWKERIRHVTWSWHAVIMGTGVVSSLLHNFPYHNSSVPLQYTALGIDFLNMGLFAFVCSCTVLTYILFPEIWPIMLSDPTQSLYIGCFPMGAATLVNAALAFNQLWGVGGRRFLYVLWGLWWLDTVIALMVAFGMVCTMVVLHEHNVEKMTPVWLLPVVPLSVASSSGGLMANALKAHSTSFSLLTSTFFFGMLLAGLPLAVMIIAVYVQRLIVYGLPSAPLILSAFIVLGPMGQGGWSLLLNGQNVSELLPLHDQGSFPQSLLTGQMLFASCFSAAFMLWSMGICWIIITCFSVAYTLRKTRVPLSMAYWGLIFPNGAYSLLCVQLGNVLGSPFFRGVGAVWSCITMAVWLGVFICSIPSFIDGSIFNAAYLRDFPESEQAGITISFWKEGSEETAVNNTRATGTPAPSTCTSVHDLISKTDIANALTGKLSPA</sequence>
<keyword evidence="3" id="KW-0813">Transport</keyword>
<dbReference type="PANTHER" id="PTHR31686">
    <property type="match status" value="1"/>
</dbReference>
<evidence type="ECO:0000256" key="1">
    <source>
        <dbReference type="ARBA" id="ARBA00004651"/>
    </source>
</evidence>
<reference evidence="9 10" key="1">
    <citation type="submission" date="2016-07" db="EMBL/GenBank/DDBJ databases">
        <title>Draft genome of the white-rot fungus Obba rivulosa 3A-2.</title>
        <authorList>
            <consortium name="DOE Joint Genome Institute"/>
            <person name="Miettinen O."/>
            <person name="Riley R."/>
            <person name="Acob R."/>
            <person name="Barry K."/>
            <person name="Cullen D."/>
            <person name="De Vries R."/>
            <person name="Hainaut M."/>
            <person name="Hatakka A."/>
            <person name="Henrissat B."/>
            <person name="Hilden K."/>
            <person name="Kuo R."/>
            <person name="Labutti K."/>
            <person name="Lipzen A."/>
            <person name="Makela M.R."/>
            <person name="Sandor L."/>
            <person name="Spatafora J.W."/>
            <person name="Grigoriev I.V."/>
            <person name="Hibbett D.S."/>
        </authorList>
    </citation>
    <scope>NUCLEOTIDE SEQUENCE [LARGE SCALE GENOMIC DNA]</scope>
    <source>
        <strain evidence="9 10">3A-2</strain>
    </source>
</reference>
<evidence type="ECO:0000256" key="3">
    <source>
        <dbReference type="ARBA" id="ARBA00022448"/>
    </source>
</evidence>
<evidence type="ECO:0000313" key="9">
    <source>
        <dbReference type="EMBL" id="OCH83849.1"/>
    </source>
</evidence>
<keyword evidence="10" id="KW-1185">Reference proteome</keyword>
<dbReference type="Proteomes" id="UP000250043">
    <property type="component" value="Unassembled WGS sequence"/>
</dbReference>
<feature type="transmembrane region" description="Helical" evidence="8">
    <location>
        <begin position="198"/>
        <end position="220"/>
    </location>
</feature>
<accession>A0A8E2AL45</accession>
<dbReference type="GO" id="GO:0000319">
    <property type="term" value="F:sulfite transmembrane transporter activity"/>
    <property type="evidence" value="ECO:0007669"/>
    <property type="project" value="TreeGrafter"/>
</dbReference>
<keyword evidence="7 8" id="KW-0472">Membrane</keyword>
<evidence type="ECO:0000256" key="4">
    <source>
        <dbReference type="ARBA" id="ARBA00022475"/>
    </source>
</evidence>
<keyword evidence="5 8" id="KW-0812">Transmembrane</keyword>
<gene>
    <name evidence="9" type="ORF">OBBRIDRAFT_786857</name>
</gene>